<sequence>MARIDKVRIGHGVHDAARSDSRISLKGALAAARHPRGFSTRPESISETSALVSSRVPPGTCEAKAACVRA</sequence>
<organism evidence="1 2">
    <name type="scientific">Dermabacter vaginalis</name>
    <dbReference type="NCBI Taxonomy" id="1630135"/>
    <lineage>
        <taxon>Bacteria</taxon>
        <taxon>Bacillati</taxon>
        <taxon>Actinomycetota</taxon>
        <taxon>Actinomycetes</taxon>
        <taxon>Micrococcales</taxon>
        <taxon>Dermabacteraceae</taxon>
        <taxon>Dermabacter</taxon>
    </lineage>
</organism>
<evidence type="ECO:0000313" key="1">
    <source>
        <dbReference type="EMBL" id="ANP27808.1"/>
    </source>
</evidence>
<accession>A0A1B0ZIN5</accession>
<name>A0A1B0ZIN5_9MICO</name>
<dbReference type="RefSeq" id="WP_065247942.1">
    <property type="nucleotide sequence ID" value="NZ_CP012117.1"/>
</dbReference>
<dbReference type="KEGG" id="dva:DAD186_12580"/>
<reference evidence="1 2" key="1">
    <citation type="submission" date="2015-06" db="EMBL/GenBank/DDBJ databases">
        <title>Investigation of pathophysiology for high-risk pregnancy and development of treatment modality based on it.</title>
        <authorList>
            <person name="Kim B.-C."/>
            <person name="Lim S."/>
        </authorList>
    </citation>
    <scope>NUCLEOTIDE SEQUENCE [LARGE SCALE GENOMIC DNA]</scope>
    <source>
        <strain evidence="1 2">AD1-86</strain>
    </source>
</reference>
<dbReference type="EMBL" id="CP012117">
    <property type="protein sequence ID" value="ANP27808.1"/>
    <property type="molecule type" value="Genomic_DNA"/>
</dbReference>
<protein>
    <submittedName>
        <fullName evidence="1">Uncharacterized protein</fullName>
    </submittedName>
</protein>
<dbReference type="STRING" id="1630135.DAD186_12580"/>
<gene>
    <name evidence="1" type="ORF">DAD186_12580</name>
</gene>
<dbReference type="Proteomes" id="UP000092596">
    <property type="component" value="Chromosome"/>
</dbReference>
<dbReference type="AlphaFoldDB" id="A0A1B0ZIN5"/>
<evidence type="ECO:0000313" key="2">
    <source>
        <dbReference type="Proteomes" id="UP000092596"/>
    </source>
</evidence>
<proteinExistence type="predicted"/>